<dbReference type="EMBL" id="CACRYJ010000017">
    <property type="protein sequence ID" value="VZO36232.1"/>
    <property type="molecule type" value="Genomic_DNA"/>
</dbReference>
<dbReference type="PANTHER" id="PTHR43649">
    <property type="entry name" value="ARABINOSE-BINDING PROTEIN-RELATED"/>
    <property type="match status" value="1"/>
</dbReference>
<dbReference type="InterPro" id="IPR050490">
    <property type="entry name" value="Bact_solute-bd_prot1"/>
</dbReference>
<name>A0A7M4DH39_9MICO</name>
<dbReference type="InterPro" id="IPR006059">
    <property type="entry name" value="SBP"/>
</dbReference>
<accession>A0A7M4DH39</accession>
<dbReference type="Proteomes" id="UP000419743">
    <property type="component" value="Unassembled WGS sequence"/>
</dbReference>
<evidence type="ECO:0000313" key="2">
    <source>
        <dbReference type="Proteomes" id="UP000419743"/>
    </source>
</evidence>
<dbReference type="AlphaFoldDB" id="A0A7M4DH39"/>
<organism evidence="1 2">
    <name type="scientific">Occultella aeris</name>
    <dbReference type="NCBI Taxonomy" id="2761496"/>
    <lineage>
        <taxon>Bacteria</taxon>
        <taxon>Bacillati</taxon>
        <taxon>Actinomycetota</taxon>
        <taxon>Actinomycetes</taxon>
        <taxon>Micrococcales</taxon>
        <taxon>Ruaniaceae</taxon>
        <taxon>Occultella</taxon>
    </lineage>
</organism>
<sequence>MTDRWPRTRTYARAALHTRTPAWALSRRAVLLAAVAGAAGSGALAGCRVIDDGVGAENLSGALNKEPAPGRPRTIEMYNQWGGSAGQAWVAMAQLYEEIQDDVAVRITYAPPTADTQVRLLTSIAAESPPDVAFVLPEHYPQLTGLGVVTDLGPYLAADGLGAADFNPAIWKAMNLTGTVYSMPAMVDPNFPLFYNRAVLSDAGLDPDAPPVTLDELTAMSEAILQQQGGRITRIGTMPWNYYGYSNSLYTIGFAFGASFVSADNDQVTTESPEVVTALEWICDFAESMGGAGNVAITQPGFSLPVLGTGNVGLMPMTAGDASNLSENSDIDLGSAPFPYAEGAGQPGSATWIGGWNMFIPTEAGDPDAAWDFIRWVTTTPEGTTENYEQMSNIPGLAQAPALEDLEADPVLGVFAEVLREAQNVRPTIPVAGVLSQQLDIYVGQAVFGQLTAQQAMQRVSDITNAAWDEFRETNGE</sequence>
<dbReference type="InterPro" id="IPR006311">
    <property type="entry name" value="TAT_signal"/>
</dbReference>
<dbReference type="SUPFAM" id="SSF53850">
    <property type="entry name" value="Periplasmic binding protein-like II"/>
    <property type="match status" value="1"/>
</dbReference>
<protein>
    <submittedName>
        <fullName evidence="1">Putative ABC transporter-binding protein</fullName>
    </submittedName>
</protein>
<comment type="caution">
    <text evidence="1">The sequence shown here is derived from an EMBL/GenBank/DDBJ whole genome shotgun (WGS) entry which is preliminary data.</text>
</comment>
<gene>
    <name evidence="1" type="ORF">HALOF300_01436</name>
</gene>
<dbReference type="PROSITE" id="PS51318">
    <property type="entry name" value="TAT"/>
    <property type="match status" value="1"/>
</dbReference>
<evidence type="ECO:0000313" key="1">
    <source>
        <dbReference type="EMBL" id="VZO36232.1"/>
    </source>
</evidence>
<proteinExistence type="predicted"/>
<dbReference type="PANTHER" id="PTHR43649:SF12">
    <property type="entry name" value="DIACETYLCHITOBIOSE BINDING PROTEIN DASA"/>
    <property type="match status" value="1"/>
</dbReference>
<dbReference type="Pfam" id="PF13416">
    <property type="entry name" value="SBP_bac_8"/>
    <property type="match status" value="1"/>
</dbReference>
<keyword evidence="2" id="KW-1185">Reference proteome</keyword>
<reference evidence="1 2" key="1">
    <citation type="submission" date="2019-11" db="EMBL/GenBank/DDBJ databases">
        <authorList>
            <person name="Criscuolo A."/>
        </authorList>
    </citation>
    <scope>NUCLEOTIDE SEQUENCE [LARGE SCALE GENOMIC DNA]</scope>
    <source>
        <strain evidence="1">CIP111667</strain>
    </source>
</reference>
<dbReference type="Gene3D" id="3.40.190.10">
    <property type="entry name" value="Periplasmic binding protein-like II"/>
    <property type="match status" value="2"/>
</dbReference>
<dbReference type="RefSeq" id="WP_197522368.1">
    <property type="nucleotide sequence ID" value="NZ_CACRYJ010000017.1"/>
</dbReference>